<dbReference type="EMBL" id="KR024710">
    <property type="protein sequence ID" value="ALE15293.1"/>
    <property type="molecule type" value="Genomic_DNA"/>
</dbReference>
<keyword evidence="6" id="KW-0175">Coiled coil</keyword>
<evidence type="ECO:0000256" key="6">
    <source>
        <dbReference type="ARBA" id="ARBA00023054"/>
    </source>
</evidence>
<comment type="similarity">
    <text evidence="1">Belongs to the adenoviridae hexon-interlacing protein family.</text>
</comment>
<dbReference type="GO" id="GO:0098021">
    <property type="term" value="C:viral capsid, decoration"/>
    <property type="evidence" value="ECO:0007669"/>
    <property type="project" value="UniProtKB-KW"/>
</dbReference>
<keyword evidence="2" id="KW-0167">Capsid protein</keyword>
<evidence type="ECO:0000256" key="5">
    <source>
        <dbReference type="ARBA" id="ARBA00022844"/>
    </source>
</evidence>
<name>A0A0M4ME85_9ADEN</name>
<accession>A0A0M4ME85</accession>
<evidence type="ECO:0000256" key="7">
    <source>
        <dbReference type="ARBA" id="ARBA00023093"/>
    </source>
</evidence>
<evidence type="ECO:0000313" key="9">
    <source>
        <dbReference type="EMBL" id="ALE15293.1"/>
    </source>
</evidence>
<evidence type="ECO:0000256" key="4">
    <source>
        <dbReference type="ARBA" id="ARBA00022581"/>
    </source>
</evidence>
<proteinExistence type="inferred from homology"/>
<reference evidence="9" key="1">
    <citation type="submission" date="2015-03" db="EMBL/GenBank/DDBJ databases">
        <title>Phylogenetic analysis of the first cetacean adenovirus genome suggests coevolution with the Cetartiodactyla.</title>
        <authorList>
            <person name="Standorf K."/>
            <person name="Cortes-Hinojosa G."/>
            <person name="Venn-Watson S."/>
            <person name="Rivera R."/>
            <person name="Archer L.L."/>
            <person name="Wellehan J.F.X. Jr."/>
        </authorList>
    </citation>
    <scope>NUCLEOTIDE SEQUENCE</scope>
    <source>
        <strain evidence="9">Tt11018</strain>
    </source>
</reference>
<organism evidence="9 10">
    <name type="scientific">bottlenose dolphin adenovirus 2</name>
    <dbReference type="NCBI Taxonomy" id="2849592"/>
    <lineage>
        <taxon>Viruses</taxon>
        <taxon>Varidnaviria</taxon>
        <taxon>Bamfordvirae</taxon>
        <taxon>Preplasmiviricota</taxon>
        <taxon>Polisuviricotina</taxon>
        <taxon>Pharingeaviricetes</taxon>
        <taxon>Rowavirales</taxon>
        <taxon>Adenoviridae</taxon>
        <taxon>Mastadenovirus</taxon>
        <taxon>Mastadenovirus delphinidae</taxon>
        <taxon>Dolphin mastadenovirus A</taxon>
    </lineage>
</organism>
<evidence type="ECO:0000256" key="2">
    <source>
        <dbReference type="ARBA" id="ARBA00022561"/>
    </source>
</evidence>
<keyword evidence="7" id="KW-1232">Capsid decoration protein</keyword>
<keyword evidence="8" id="KW-1160">Virus entry into host cell</keyword>
<sequence length="147" mass="16165">MDPGGDINTSFLTARLPRWAGVRQNVKGSDINGDPVTANDGNGSQIVRSYHVFEEPAIGDMATLARELPAARTISTSVIEEKLEELLMFMIQMKSKLDSLQTKVNFIISETIPTDEEIDNIIDDDNIICDEILLTPSPITSNTILNC</sequence>
<protein>
    <submittedName>
        <fullName evidence="9">PIX</fullName>
    </submittedName>
</protein>
<dbReference type="GO" id="GO:0031423">
    <property type="term" value="F:hexon binding"/>
    <property type="evidence" value="ECO:0007669"/>
    <property type="project" value="InterPro"/>
</dbReference>
<dbReference type="OrthoDB" id="14287at10239"/>
<dbReference type="InterPro" id="IPR005641">
    <property type="entry name" value="Hexon_assoc_IX"/>
</dbReference>
<evidence type="ECO:0000256" key="1">
    <source>
        <dbReference type="ARBA" id="ARBA00010950"/>
    </source>
</evidence>
<evidence type="ECO:0000256" key="8">
    <source>
        <dbReference type="ARBA" id="ARBA00023296"/>
    </source>
</evidence>
<dbReference type="GO" id="GO:0046718">
    <property type="term" value="P:symbiont entry into host cell"/>
    <property type="evidence" value="ECO:0007669"/>
    <property type="project" value="UniProtKB-KW"/>
</dbReference>
<keyword evidence="10" id="KW-1185">Reference proteome</keyword>
<keyword evidence="5" id="KW-0946">Virion</keyword>
<evidence type="ECO:0000313" key="10">
    <source>
        <dbReference type="Proteomes" id="UP000232640"/>
    </source>
</evidence>
<keyword evidence="4" id="KW-0945">Host-virus interaction</keyword>
<dbReference type="KEGG" id="vg:37616579"/>
<dbReference type="GeneID" id="37616579"/>
<gene>
    <name evidence="9" type="primary">pIX</name>
</gene>
<dbReference type="Proteomes" id="UP000232640">
    <property type="component" value="Segment"/>
</dbReference>
<keyword evidence="3" id="KW-1048">Host nucleus</keyword>
<dbReference type="Pfam" id="PF03955">
    <property type="entry name" value="Adeno_PIX"/>
    <property type="match status" value="1"/>
</dbReference>
<dbReference type="RefSeq" id="YP_009505684.1">
    <property type="nucleotide sequence ID" value="NC_038333.1"/>
</dbReference>
<evidence type="ECO:0000256" key="3">
    <source>
        <dbReference type="ARBA" id="ARBA00022562"/>
    </source>
</evidence>